<proteinExistence type="predicted"/>
<evidence type="ECO:0000313" key="1">
    <source>
        <dbReference type="EMBL" id="TWU30507.1"/>
    </source>
</evidence>
<accession>A0A5C6D4B5</accession>
<evidence type="ECO:0000313" key="2">
    <source>
        <dbReference type="Proteomes" id="UP000318437"/>
    </source>
</evidence>
<protein>
    <submittedName>
        <fullName evidence="1">Uncharacterized protein</fullName>
    </submittedName>
</protein>
<organism evidence="1 2">
    <name type="scientific">Bythopirellula polymerisocia</name>
    <dbReference type="NCBI Taxonomy" id="2528003"/>
    <lineage>
        <taxon>Bacteria</taxon>
        <taxon>Pseudomonadati</taxon>
        <taxon>Planctomycetota</taxon>
        <taxon>Planctomycetia</taxon>
        <taxon>Pirellulales</taxon>
        <taxon>Lacipirellulaceae</taxon>
        <taxon>Bythopirellula</taxon>
    </lineage>
</organism>
<keyword evidence="2" id="KW-1185">Reference proteome</keyword>
<sequence>MSKQKIKTPLTQSEIGKYWTLNAVAQKHGVPPTNIARAAKGVPGIPKIRSLKMCGGTGIQVYYEPDVKAYAKVYKPSKKRVRSKVCELRTLVRMGKAVHWVPVKSEDGGAVCGRLGDWGPPLKSAGKRVCGRCKTLSGPYQLKKR</sequence>
<reference evidence="1 2" key="1">
    <citation type="submission" date="2019-02" db="EMBL/GenBank/DDBJ databases">
        <title>Deep-cultivation of Planctomycetes and their phenomic and genomic characterization uncovers novel biology.</title>
        <authorList>
            <person name="Wiegand S."/>
            <person name="Jogler M."/>
            <person name="Boedeker C."/>
            <person name="Pinto D."/>
            <person name="Vollmers J."/>
            <person name="Rivas-Marin E."/>
            <person name="Kohn T."/>
            <person name="Peeters S.H."/>
            <person name="Heuer A."/>
            <person name="Rast P."/>
            <person name="Oberbeckmann S."/>
            <person name="Bunk B."/>
            <person name="Jeske O."/>
            <person name="Meyerdierks A."/>
            <person name="Storesund J.E."/>
            <person name="Kallscheuer N."/>
            <person name="Luecker S."/>
            <person name="Lage O.M."/>
            <person name="Pohl T."/>
            <person name="Merkel B.J."/>
            <person name="Hornburger P."/>
            <person name="Mueller R.-W."/>
            <person name="Bruemmer F."/>
            <person name="Labrenz M."/>
            <person name="Spormann A.M."/>
            <person name="Op Den Camp H."/>
            <person name="Overmann J."/>
            <person name="Amann R."/>
            <person name="Jetten M.S.M."/>
            <person name="Mascher T."/>
            <person name="Medema M.H."/>
            <person name="Devos D.P."/>
            <person name="Kaster A.-K."/>
            <person name="Ovreas L."/>
            <person name="Rohde M."/>
            <person name="Galperin M.Y."/>
            <person name="Jogler C."/>
        </authorList>
    </citation>
    <scope>NUCLEOTIDE SEQUENCE [LARGE SCALE GENOMIC DNA]</scope>
    <source>
        <strain evidence="1 2">Pla144</strain>
    </source>
</reference>
<name>A0A5C6D4B5_9BACT</name>
<dbReference type="Proteomes" id="UP000318437">
    <property type="component" value="Unassembled WGS sequence"/>
</dbReference>
<gene>
    <name evidence="1" type="ORF">Pla144_12940</name>
</gene>
<dbReference type="EMBL" id="SJPS01000001">
    <property type="protein sequence ID" value="TWU30507.1"/>
    <property type="molecule type" value="Genomic_DNA"/>
</dbReference>
<dbReference type="RefSeq" id="WP_146448826.1">
    <property type="nucleotide sequence ID" value="NZ_SJPS01000001.1"/>
</dbReference>
<comment type="caution">
    <text evidence="1">The sequence shown here is derived from an EMBL/GenBank/DDBJ whole genome shotgun (WGS) entry which is preliminary data.</text>
</comment>
<dbReference type="AlphaFoldDB" id="A0A5C6D4B5"/>